<dbReference type="EMBL" id="BMMZ01000006">
    <property type="protein sequence ID" value="GGL66738.1"/>
    <property type="molecule type" value="Genomic_DNA"/>
</dbReference>
<dbReference type="InterPro" id="IPR000182">
    <property type="entry name" value="GNAT_dom"/>
</dbReference>
<evidence type="ECO:0000256" key="1">
    <source>
        <dbReference type="ARBA" id="ARBA00022679"/>
    </source>
</evidence>
<organism evidence="4 5">
    <name type="scientific">Microlunatus endophyticus</name>
    <dbReference type="NCBI Taxonomy" id="1716077"/>
    <lineage>
        <taxon>Bacteria</taxon>
        <taxon>Bacillati</taxon>
        <taxon>Actinomycetota</taxon>
        <taxon>Actinomycetes</taxon>
        <taxon>Propionibacteriales</taxon>
        <taxon>Propionibacteriaceae</taxon>
        <taxon>Microlunatus</taxon>
    </lineage>
</organism>
<proteinExistence type="predicted"/>
<evidence type="ECO:0000259" key="3">
    <source>
        <dbReference type="PROSITE" id="PS51186"/>
    </source>
</evidence>
<keyword evidence="1" id="KW-0808">Transferase</keyword>
<keyword evidence="2" id="KW-0012">Acyltransferase</keyword>
<dbReference type="InterPro" id="IPR050832">
    <property type="entry name" value="Bact_Acetyltransf"/>
</dbReference>
<gene>
    <name evidence="4" type="ORF">GCM10011575_26560</name>
</gene>
<evidence type="ECO:0000313" key="5">
    <source>
        <dbReference type="Proteomes" id="UP000613840"/>
    </source>
</evidence>
<dbReference type="GO" id="GO:0016747">
    <property type="term" value="F:acyltransferase activity, transferring groups other than amino-acyl groups"/>
    <property type="evidence" value="ECO:0007669"/>
    <property type="project" value="InterPro"/>
</dbReference>
<comment type="caution">
    <text evidence="4">The sequence shown here is derived from an EMBL/GenBank/DDBJ whole genome shotgun (WGS) entry which is preliminary data.</text>
</comment>
<evidence type="ECO:0000256" key="2">
    <source>
        <dbReference type="ARBA" id="ARBA00023315"/>
    </source>
</evidence>
<protein>
    <submittedName>
        <fullName evidence="4">GNAT family N-acetyltransferase</fullName>
    </submittedName>
</protein>
<dbReference type="AlphaFoldDB" id="A0A917W619"/>
<evidence type="ECO:0000313" key="4">
    <source>
        <dbReference type="EMBL" id="GGL66738.1"/>
    </source>
</evidence>
<sequence>MTIRPLRAGDDEDIGRFHDLHVETERGRSADATVHSLAETIAVFRRRDGSRFFNGLVAEQGGELVGQAMITGSLEDNLRFAYLQVSVPPRFGGRGVGRALADAMEAFGVERGRTELLAPIHLVGTGADRSRRFAEARGYQLSHTEIERRLSLPLDPELLDRLDASTLPKRSGYRVGVFVGPIPQAYAAGYCEVANRLMIDAPHGDLEFEASRRTPESLVHQEDEISASGRTRVTALALAPDDQVAGYCCCVIGAEGDPEISQWGTIVHPDHRGHRLGMAMKVAAYRRAEQLAPGKEFVVTDNAETNRWMIDINVDLGFQLHSTVGTFVKTFATTSDGPTTVGAAV</sequence>
<dbReference type="PROSITE" id="PS51186">
    <property type="entry name" value="GNAT"/>
    <property type="match status" value="1"/>
</dbReference>
<reference evidence="4" key="1">
    <citation type="journal article" date="2014" name="Int. J. Syst. Evol. Microbiol.">
        <title>Complete genome sequence of Corynebacterium casei LMG S-19264T (=DSM 44701T), isolated from a smear-ripened cheese.</title>
        <authorList>
            <consortium name="US DOE Joint Genome Institute (JGI-PGF)"/>
            <person name="Walter F."/>
            <person name="Albersmeier A."/>
            <person name="Kalinowski J."/>
            <person name="Ruckert C."/>
        </authorList>
    </citation>
    <scope>NUCLEOTIDE SEQUENCE</scope>
    <source>
        <strain evidence="4">CGMCC 4.7306</strain>
    </source>
</reference>
<dbReference type="Gene3D" id="3.40.630.30">
    <property type="match status" value="1"/>
</dbReference>
<keyword evidence="5" id="KW-1185">Reference proteome</keyword>
<dbReference type="PANTHER" id="PTHR43877">
    <property type="entry name" value="AMINOALKYLPHOSPHONATE N-ACETYLTRANSFERASE-RELATED-RELATED"/>
    <property type="match status" value="1"/>
</dbReference>
<name>A0A917W619_9ACTN</name>
<dbReference type="SUPFAM" id="SSF55729">
    <property type="entry name" value="Acyl-CoA N-acyltransferases (Nat)"/>
    <property type="match status" value="2"/>
</dbReference>
<dbReference type="Proteomes" id="UP000613840">
    <property type="component" value="Unassembled WGS sequence"/>
</dbReference>
<dbReference type="Pfam" id="PF00583">
    <property type="entry name" value="Acetyltransf_1"/>
    <property type="match status" value="2"/>
</dbReference>
<dbReference type="CDD" id="cd04301">
    <property type="entry name" value="NAT_SF"/>
    <property type="match status" value="1"/>
</dbReference>
<accession>A0A917W619</accession>
<reference evidence="4" key="2">
    <citation type="submission" date="2020-09" db="EMBL/GenBank/DDBJ databases">
        <authorList>
            <person name="Sun Q."/>
            <person name="Zhou Y."/>
        </authorList>
    </citation>
    <scope>NUCLEOTIDE SEQUENCE</scope>
    <source>
        <strain evidence="4">CGMCC 4.7306</strain>
    </source>
</reference>
<dbReference type="InterPro" id="IPR016181">
    <property type="entry name" value="Acyl_CoA_acyltransferase"/>
</dbReference>
<feature type="domain" description="N-acetyltransferase" evidence="3">
    <location>
        <begin position="1"/>
        <end position="155"/>
    </location>
</feature>